<protein>
    <submittedName>
        <fullName evidence="2">Nuclear transport factor 2 family protein</fullName>
    </submittedName>
</protein>
<reference evidence="2" key="1">
    <citation type="submission" date="2020-01" db="EMBL/GenBank/DDBJ databases">
        <title>Whole-genome analyses of novel actinobacteria.</title>
        <authorList>
            <person name="Sahin N."/>
        </authorList>
    </citation>
    <scope>NUCLEOTIDE SEQUENCE</scope>
    <source>
        <strain evidence="2">YC537</strain>
    </source>
</reference>
<evidence type="ECO:0000259" key="1">
    <source>
        <dbReference type="Pfam" id="PF12680"/>
    </source>
</evidence>
<dbReference type="AlphaFoldDB" id="A0A964XP61"/>
<sequence length="109" mass="11913">MNDDLPVELLAAPAVRAFVAALNTQDKEAFEAALAPGATMSDDGNERDLAEWTEREIFSSGGHMDVESQSDDGLTLVARYRNDTWGEMRTSWVFTVEGGKVARFETGQA</sequence>
<dbReference type="Pfam" id="PF12680">
    <property type="entry name" value="SnoaL_2"/>
    <property type="match status" value="1"/>
</dbReference>
<evidence type="ECO:0000313" key="3">
    <source>
        <dbReference type="Proteomes" id="UP000598297"/>
    </source>
</evidence>
<proteinExistence type="predicted"/>
<organism evidence="2 3">
    <name type="scientific">Streptomyces boluensis</name>
    <dbReference type="NCBI Taxonomy" id="1775135"/>
    <lineage>
        <taxon>Bacteria</taxon>
        <taxon>Bacillati</taxon>
        <taxon>Actinomycetota</taxon>
        <taxon>Actinomycetes</taxon>
        <taxon>Kitasatosporales</taxon>
        <taxon>Streptomycetaceae</taxon>
        <taxon>Streptomyces</taxon>
    </lineage>
</organism>
<accession>A0A964XP61</accession>
<keyword evidence="3" id="KW-1185">Reference proteome</keyword>
<dbReference type="RefSeq" id="WP_161702171.1">
    <property type="nucleotide sequence ID" value="NZ_JAAAHS010000262.1"/>
</dbReference>
<dbReference type="Proteomes" id="UP000598297">
    <property type="component" value="Unassembled WGS sequence"/>
</dbReference>
<feature type="domain" description="SnoaL-like" evidence="1">
    <location>
        <begin position="15"/>
        <end position="103"/>
    </location>
</feature>
<evidence type="ECO:0000313" key="2">
    <source>
        <dbReference type="EMBL" id="NBE54906.1"/>
    </source>
</evidence>
<dbReference type="SUPFAM" id="SSF54427">
    <property type="entry name" value="NTF2-like"/>
    <property type="match status" value="1"/>
</dbReference>
<dbReference type="EMBL" id="JAAAHS010000262">
    <property type="protein sequence ID" value="NBE54906.1"/>
    <property type="molecule type" value="Genomic_DNA"/>
</dbReference>
<dbReference type="OrthoDB" id="4762924at2"/>
<name>A0A964XP61_9ACTN</name>
<dbReference type="InterPro" id="IPR037401">
    <property type="entry name" value="SnoaL-like"/>
</dbReference>
<dbReference type="Gene3D" id="3.10.450.50">
    <property type="match status" value="1"/>
</dbReference>
<dbReference type="InterPro" id="IPR032710">
    <property type="entry name" value="NTF2-like_dom_sf"/>
</dbReference>
<comment type="caution">
    <text evidence="2">The sequence shown here is derived from an EMBL/GenBank/DDBJ whole genome shotgun (WGS) entry which is preliminary data.</text>
</comment>
<gene>
    <name evidence="2" type="ORF">GUY60_26470</name>
</gene>